<keyword evidence="1" id="KW-0175">Coiled coil</keyword>
<dbReference type="InterPro" id="IPR027417">
    <property type="entry name" value="P-loop_NTPase"/>
</dbReference>
<keyword evidence="3" id="KW-1185">Reference proteome</keyword>
<accession>A0A7H9AMR4</accession>
<protein>
    <submittedName>
        <fullName evidence="2">DNA sulfur modification protein DndD</fullName>
    </submittedName>
</protein>
<proteinExistence type="predicted"/>
<organism evidence="2 3">
    <name type="scientific">Costertonia aggregata</name>
    <dbReference type="NCBI Taxonomy" id="343403"/>
    <lineage>
        <taxon>Bacteria</taxon>
        <taxon>Pseudomonadati</taxon>
        <taxon>Bacteroidota</taxon>
        <taxon>Flavobacteriia</taxon>
        <taxon>Flavobacteriales</taxon>
        <taxon>Flavobacteriaceae</taxon>
        <taxon>Costertonia</taxon>
    </lineage>
</organism>
<dbReference type="AlphaFoldDB" id="A0A7H9AMR4"/>
<sequence>MRISKIIINNFRIYQGKNTISFSPFSDKNINIISGKNGFGKTTLLTGLLWTFYGKLIGQVEDKYRLDIRNAGGYDAFLKSLYNRGAFANSSAESKHSFSIEVELQDLKIPALTCNTIKIKRSYNIDDNQEKLDILIDGIENELTKEVGYDLFINDFILPREIAKFFFFDAEKIVSLAEARTKEELRSLSKAYSEVLGIKKYEELKKNLESLITKLGRQDISDKERIQLEELIKKEKASASLLEYNIERQKETKEELANLKVKGNALQEKLIREGNSITVEELAALKKERNQLKKESAIIKSELNQVLELAPLVIAGDQLKKLKDQIEKEHTEEHVSSELLKKELNSFSKTILEKIKTAKVEEKSLISKIFKQSIAERFKEDATNTDILVAFTEEQYLDFQSLFKNLSTSYADQVKSIVQREKNNRVLLSRIQNEIKQSEARKDNHLAKTLHNEKRLIENQIAELKEKQTSLLIEQGQLEAKNNSDKKQVSELDKKFRLVDTDNKKLLTTKKLLDKINALITRIKEDKKYTLQKALKLSLNKLMHKSNFIADVKVHIDNEIMDIELLDERMQTIRKDSLSKGEQQLYATALLKALVDESGISFPVFIDSPLQKFDKFHSKSVIKEFYPSISDQVVLLPLLQKELNKEEFELLKPNLHKTFKIVNEDSNSSFIKEADFNKDFETLETESYV</sequence>
<dbReference type="GO" id="GO:0016887">
    <property type="term" value="F:ATP hydrolysis activity"/>
    <property type="evidence" value="ECO:0007669"/>
    <property type="project" value="InterPro"/>
</dbReference>
<dbReference type="Proteomes" id="UP000509302">
    <property type="component" value="Chromosome"/>
</dbReference>
<name>A0A7H9AMR4_9FLAO</name>
<gene>
    <name evidence="2" type="primary">dndD</name>
    <name evidence="2" type="ORF">HYG79_04985</name>
</gene>
<dbReference type="InterPro" id="IPR017599">
    <property type="entry name" value="DNA_S_DndD"/>
</dbReference>
<evidence type="ECO:0000313" key="2">
    <source>
        <dbReference type="EMBL" id="QLG44728.1"/>
    </source>
</evidence>
<feature type="coiled-coil region" evidence="1">
    <location>
        <begin position="428"/>
        <end position="474"/>
    </location>
</feature>
<reference evidence="2 3" key="1">
    <citation type="journal article" date="2006" name="Int. J. Syst. Evol. Microbiol.">
        <title>Costertonia aggregata gen. nov., sp. nov., a mesophilic marine bacterium of the family Flavobacteriaceae, isolated from a mature biofilm.</title>
        <authorList>
            <person name="Kwon K.K."/>
            <person name="Lee Y.K."/>
            <person name="Lee H.K."/>
        </authorList>
    </citation>
    <scope>NUCLEOTIDE SEQUENCE [LARGE SCALE GENOMIC DNA]</scope>
    <source>
        <strain evidence="2 3">KCCM 42265</strain>
    </source>
</reference>
<dbReference type="GO" id="GO:0006302">
    <property type="term" value="P:double-strand break repair"/>
    <property type="evidence" value="ECO:0007669"/>
    <property type="project" value="InterPro"/>
</dbReference>
<dbReference type="SUPFAM" id="SSF52540">
    <property type="entry name" value="P-loop containing nucleoside triphosphate hydrolases"/>
    <property type="match status" value="2"/>
</dbReference>
<dbReference type="NCBIfam" id="TIGR03185">
    <property type="entry name" value="DNA_S_dndD"/>
    <property type="match status" value="1"/>
</dbReference>
<evidence type="ECO:0000256" key="1">
    <source>
        <dbReference type="SAM" id="Coils"/>
    </source>
</evidence>
<dbReference type="EMBL" id="CP058595">
    <property type="protein sequence ID" value="QLG44728.1"/>
    <property type="molecule type" value="Genomic_DNA"/>
</dbReference>
<feature type="coiled-coil region" evidence="1">
    <location>
        <begin position="198"/>
        <end position="305"/>
    </location>
</feature>
<dbReference type="Gene3D" id="3.40.50.300">
    <property type="entry name" value="P-loop containing nucleotide triphosphate hydrolases"/>
    <property type="match status" value="1"/>
</dbReference>
<dbReference type="KEGG" id="cagg:HYG79_04985"/>
<evidence type="ECO:0000313" key="3">
    <source>
        <dbReference type="Proteomes" id="UP000509302"/>
    </source>
</evidence>
<dbReference type="REBASE" id="409362">
    <property type="entry name" value="M.Cag42265DndDP"/>
</dbReference>
<dbReference type="RefSeq" id="WP_179241060.1">
    <property type="nucleotide sequence ID" value="NZ_CP058595.1"/>
</dbReference>